<gene>
    <name evidence="1" type="ORF">TorRG33x02_298510</name>
</gene>
<comment type="caution">
    <text evidence="1">The sequence shown here is derived from an EMBL/GenBank/DDBJ whole genome shotgun (WGS) entry which is preliminary data.</text>
</comment>
<dbReference type="PANTHER" id="PTHR46481">
    <property type="entry name" value="ZINC FINGER BED DOMAIN-CONTAINING PROTEIN 4"/>
    <property type="match status" value="1"/>
</dbReference>
<dbReference type="InterPro" id="IPR052035">
    <property type="entry name" value="ZnF_BED_domain_contain"/>
</dbReference>
<reference evidence="2" key="1">
    <citation type="submission" date="2016-06" db="EMBL/GenBank/DDBJ databases">
        <title>Parallel loss of symbiosis genes in relatives of nitrogen-fixing non-legume Parasponia.</title>
        <authorList>
            <person name="Van Velzen R."/>
            <person name="Holmer R."/>
            <person name="Bu F."/>
            <person name="Rutten L."/>
            <person name="Van Zeijl A."/>
            <person name="Liu W."/>
            <person name="Santuari L."/>
            <person name="Cao Q."/>
            <person name="Sharma T."/>
            <person name="Shen D."/>
            <person name="Roswanjaya Y."/>
            <person name="Wardhani T."/>
            <person name="Kalhor M.S."/>
            <person name="Jansen J."/>
            <person name="Van den Hoogen J."/>
            <person name="Gungor B."/>
            <person name="Hartog M."/>
            <person name="Hontelez J."/>
            <person name="Verver J."/>
            <person name="Yang W.-C."/>
            <person name="Schijlen E."/>
            <person name="Repin R."/>
            <person name="Schilthuizen M."/>
            <person name="Schranz E."/>
            <person name="Heidstra R."/>
            <person name="Miyata K."/>
            <person name="Fedorova E."/>
            <person name="Kohlen W."/>
            <person name="Bisseling T."/>
            <person name="Smit S."/>
            <person name="Geurts R."/>
        </authorList>
    </citation>
    <scope>NUCLEOTIDE SEQUENCE [LARGE SCALE GENOMIC DNA]</scope>
    <source>
        <strain evidence="2">cv. RG33-2</strain>
    </source>
</reference>
<dbReference type="OrthoDB" id="848923at2759"/>
<dbReference type="SUPFAM" id="SSF53098">
    <property type="entry name" value="Ribonuclease H-like"/>
    <property type="match status" value="1"/>
</dbReference>
<evidence type="ECO:0000313" key="1">
    <source>
        <dbReference type="EMBL" id="PON55814.1"/>
    </source>
</evidence>
<dbReference type="InParanoid" id="A0A2P5C4A4"/>
<keyword evidence="2" id="KW-1185">Reference proteome</keyword>
<proteinExistence type="predicted"/>
<dbReference type="EMBL" id="JXTC01000416">
    <property type="protein sequence ID" value="PON55814.1"/>
    <property type="molecule type" value="Genomic_DNA"/>
</dbReference>
<organism evidence="1 2">
    <name type="scientific">Trema orientale</name>
    <name type="common">Charcoal tree</name>
    <name type="synonym">Celtis orientalis</name>
    <dbReference type="NCBI Taxonomy" id="63057"/>
    <lineage>
        <taxon>Eukaryota</taxon>
        <taxon>Viridiplantae</taxon>
        <taxon>Streptophyta</taxon>
        <taxon>Embryophyta</taxon>
        <taxon>Tracheophyta</taxon>
        <taxon>Spermatophyta</taxon>
        <taxon>Magnoliopsida</taxon>
        <taxon>eudicotyledons</taxon>
        <taxon>Gunneridae</taxon>
        <taxon>Pentapetalae</taxon>
        <taxon>rosids</taxon>
        <taxon>fabids</taxon>
        <taxon>Rosales</taxon>
        <taxon>Cannabaceae</taxon>
        <taxon>Trema</taxon>
    </lineage>
</organism>
<accession>A0A2P5C4A4</accession>
<dbReference type="AlphaFoldDB" id="A0A2P5C4A4"/>
<name>A0A2P5C4A4_TREOI</name>
<evidence type="ECO:0000313" key="2">
    <source>
        <dbReference type="Proteomes" id="UP000237000"/>
    </source>
</evidence>
<protein>
    <submittedName>
        <fullName evidence="1">Ribonuclease H-like domain containing protein</fullName>
    </submittedName>
</protein>
<dbReference type="Proteomes" id="UP000237000">
    <property type="component" value="Unassembled WGS sequence"/>
</dbReference>
<dbReference type="InterPro" id="IPR012337">
    <property type="entry name" value="RNaseH-like_sf"/>
</dbReference>
<sequence length="131" mass="15281">MPPPHTSFLLSKKLNGFLCESKLEIKVFSITLDNTTNNHVSIEILQIQLNHKGLLVCEGEQFHLRCYASILNLVVYEGMKQLYPCIVKIREIWGMMVTREVYAKMCYFLSYYIPTLELSDSNYKHCPSRKE</sequence>
<dbReference type="PANTHER" id="PTHR46481:SF6">
    <property type="entry name" value="ZINC FINGER BED DOMAIN-CONTAINING PROTEIN RICESLEEPER 2-LIKE"/>
    <property type="match status" value="1"/>
</dbReference>